<evidence type="ECO:0000313" key="1">
    <source>
        <dbReference type="EMBL" id="GGJ03868.1"/>
    </source>
</evidence>
<dbReference type="Proteomes" id="UP000653099">
    <property type="component" value="Unassembled WGS sequence"/>
</dbReference>
<sequence>MSDHCASCPYAKSKTTGENACPFNALYWDFLKRNEETLRGTGRMGLMYSHVDRKDDEEWNAIQARAEELRERAANGEI</sequence>
<reference evidence="1" key="2">
    <citation type="submission" date="2020-09" db="EMBL/GenBank/DDBJ databases">
        <authorList>
            <person name="Sun Q."/>
            <person name="Ohkuma M."/>
        </authorList>
    </citation>
    <scope>NUCLEOTIDE SEQUENCE</scope>
    <source>
        <strain evidence="1">JCM 14359</strain>
    </source>
</reference>
<evidence type="ECO:0000313" key="2">
    <source>
        <dbReference type="Proteomes" id="UP000653099"/>
    </source>
</evidence>
<evidence type="ECO:0008006" key="3">
    <source>
        <dbReference type="Google" id="ProtNLM"/>
    </source>
</evidence>
<dbReference type="InterPro" id="IPR036134">
    <property type="entry name" value="Crypto/Photolyase_FAD-like_sf"/>
</dbReference>
<dbReference type="SUPFAM" id="SSF48173">
    <property type="entry name" value="Cryptochrome/photolyase FAD-binding domain"/>
    <property type="match status" value="1"/>
</dbReference>
<protein>
    <recommendedName>
        <fullName evidence="3">Cryptochrome/photolyase family protein</fullName>
    </recommendedName>
</protein>
<accession>A0A830EP89</accession>
<dbReference type="AlphaFoldDB" id="A0A830EP89"/>
<reference evidence="1" key="1">
    <citation type="journal article" date="2014" name="Int. J. Syst. Evol. Microbiol.">
        <title>Complete genome sequence of Corynebacterium casei LMG S-19264T (=DSM 44701T), isolated from a smear-ripened cheese.</title>
        <authorList>
            <consortium name="US DOE Joint Genome Institute (JGI-PGF)"/>
            <person name="Walter F."/>
            <person name="Albersmeier A."/>
            <person name="Kalinowski J."/>
            <person name="Ruckert C."/>
        </authorList>
    </citation>
    <scope>NUCLEOTIDE SEQUENCE</scope>
    <source>
        <strain evidence="1">JCM 14359</strain>
    </source>
</reference>
<organism evidence="1 2">
    <name type="scientific">Halobellus salinus</name>
    <dbReference type="NCBI Taxonomy" id="931585"/>
    <lineage>
        <taxon>Archaea</taxon>
        <taxon>Methanobacteriati</taxon>
        <taxon>Methanobacteriota</taxon>
        <taxon>Stenosarchaea group</taxon>
        <taxon>Halobacteria</taxon>
        <taxon>Halobacteriales</taxon>
        <taxon>Haloferacaceae</taxon>
        <taxon>Halobellus</taxon>
    </lineage>
</organism>
<keyword evidence="2" id="KW-1185">Reference proteome</keyword>
<dbReference type="InterPro" id="IPR052551">
    <property type="entry name" value="UV-DNA_repair_photolyase"/>
</dbReference>
<name>A0A830EP89_9EURY</name>
<proteinExistence type="predicted"/>
<gene>
    <name evidence="1" type="ORF">GCM10008995_12130</name>
</gene>
<dbReference type="Gene3D" id="1.10.10.1710">
    <property type="entry name" value="Deoxyribodipyrimidine photolyase-related"/>
    <property type="match status" value="1"/>
</dbReference>
<dbReference type="PANTHER" id="PTHR38657:SF1">
    <property type="entry name" value="SLR1343 PROTEIN"/>
    <property type="match status" value="1"/>
</dbReference>
<dbReference type="PANTHER" id="PTHR38657">
    <property type="entry name" value="SLR1343 PROTEIN"/>
    <property type="match status" value="1"/>
</dbReference>
<comment type="caution">
    <text evidence="1">The sequence shown here is derived from an EMBL/GenBank/DDBJ whole genome shotgun (WGS) entry which is preliminary data.</text>
</comment>
<dbReference type="EMBL" id="BMOC01000005">
    <property type="protein sequence ID" value="GGJ03868.1"/>
    <property type="molecule type" value="Genomic_DNA"/>
</dbReference>